<feature type="transmembrane region" description="Helical" evidence="8">
    <location>
        <begin position="42"/>
        <end position="61"/>
    </location>
</feature>
<evidence type="ECO:0000313" key="10">
    <source>
        <dbReference type="EMBL" id="NKI17279.1"/>
    </source>
</evidence>
<evidence type="ECO:0000256" key="3">
    <source>
        <dbReference type="ARBA" id="ARBA00022475"/>
    </source>
</evidence>
<feature type="transmembrane region" description="Helical" evidence="8">
    <location>
        <begin position="238"/>
        <end position="257"/>
    </location>
</feature>
<dbReference type="Gene3D" id="1.20.1250.20">
    <property type="entry name" value="MFS general substrate transporter like domains"/>
    <property type="match status" value="2"/>
</dbReference>
<feature type="transmembrane region" description="Helical" evidence="8">
    <location>
        <begin position="12"/>
        <end position="30"/>
    </location>
</feature>
<dbReference type="InterPro" id="IPR026032">
    <property type="entry name" value="HcaT-like"/>
</dbReference>
<evidence type="ECO:0000256" key="1">
    <source>
        <dbReference type="ARBA" id="ARBA00004429"/>
    </source>
</evidence>
<feature type="transmembrane region" description="Helical" evidence="8">
    <location>
        <begin position="269"/>
        <end position="288"/>
    </location>
</feature>
<evidence type="ECO:0000256" key="5">
    <source>
        <dbReference type="ARBA" id="ARBA00022692"/>
    </source>
</evidence>
<comment type="caution">
    <text evidence="10">The sequence shown here is derived from an EMBL/GenBank/DDBJ whole genome shotgun (WGS) entry which is preliminary data.</text>
</comment>
<evidence type="ECO:0000256" key="7">
    <source>
        <dbReference type="ARBA" id="ARBA00023136"/>
    </source>
</evidence>
<feature type="transmembrane region" description="Helical" evidence="8">
    <location>
        <begin position="96"/>
        <end position="112"/>
    </location>
</feature>
<organism evidence="10 11">
    <name type="scientific">Spongiibacter thalassae</name>
    <dbReference type="NCBI Taxonomy" id="2721624"/>
    <lineage>
        <taxon>Bacteria</taxon>
        <taxon>Pseudomonadati</taxon>
        <taxon>Pseudomonadota</taxon>
        <taxon>Gammaproteobacteria</taxon>
        <taxon>Cellvibrionales</taxon>
        <taxon>Spongiibacteraceae</taxon>
        <taxon>Spongiibacter</taxon>
    </lineage>
</organism>
<evidence type="ECO:0000259" key="9">
    <source>
        <dbReference type="Pfam" id="PF12832"/>
    </source>
</evidence>
<dbReference type="InterPro" id="IPR024989">
    <property type="entry name" value="MFS_assoc_dom"/>
</dbReference>
<feature type="transmembrane region" description="Helical" evidence="8">
    <location>
        <begin position="73"/>
        <end position="90"/>
    </location>
</feature>
<dbReference type="EMBL" id="JAAWWK010000002">
    <property type="protein sequence ID" value="NKI17279.1"/>
    <property type="molecule type" value="Genomic_DNA"/>
</dbReference>
<evidence type="ECO:0000256" key="2">
    <source>
        <dbReference type="ARBA" id="ARBA00022448"/>
    </source>
</evidence>
<feature type="domain" description="Major facilitator superfamily associated" evidence="9">
    <location>
        <begin position="7"/>
        <end position="356"/>
    </location>
</feature>
<feature type="transmembrane region" description="Helical" evidence="8">
    <location>
        <begin position="354"/>
        <end position="374"/>
    </location>
</feature>
<evidence type="ECO:0000256" key="6">
    <source>
        <dbReference type="ARBA" id="ARBA00022989"/>
    </source>
</evidence>
<dbReference type="PANTHER" id="PTHR23522">
    <property type="entry name" value="BLL5896 PROTEIN"/>
    <property type="match status" value="1"/>
</dbReference>
<keyword evidence="2" id="KW-0813">Transport</keyword>
<keyword evidence="11" id="KW-1185">Reference proteome</keyword>
<dbReference type="RefSeq" id="WP_168449790.1">
    <property type="nucleotide sequence ID" value="NZ_JAAWWK010000002.1"/>
</dbReference>
<feature type="transmembrane region" description="Helical" evidence="8">
    <location>
        <begin position="133"/>
        <end position="152"/>
    </location>
</feature>
<keyword evidence="5 8" id="KW-0812">Transmembrane</keyword>
<gene>
    <name evidence="10" type="ORF">HCU74_07585</name>
</gene>
<evidence type="ECO:0000256" key="4">
    <source>
        <dbReference type="ARBA" id="ARBA00022519"/>
    </source>
</evidence>
<sequence>MAGSIPYWRLSGFYFFYFALLGTWLPYWSLYLKSLGYSSGEIGVLSALVMITKVVAPSLWGWLADTYHCRTRIIRLGSFLAAVAFALVYISQDFWWLALVVVSYSFFWNAVLSQFDVLTLSHLPGRYGEYSRIRVWGSIGFIIAVMAAGAWFDHHPIVHLLYLISLLLAAIWLSSLLVGEKSDPVKNTDDGAESLVKLVMKPAVLCFFATSMLLQFSHGPYYTFFSIYLESQGHSKSVTGMLWSLAVVAEVVLFIFMHRVLARYTLRTLLVVSLLLSALRWALIAAFAEVLPVLVFAQCLHAASFGSAHAVAVEVIRRFFTSHHGQGMALYSGLSFGAGGAAGALFSGGFWDTYPVGCFWVATLAATIAGVLAWRYFEMPATTAADDSRQRV</sequence>
<feature type="transmembrane region" description="Helical" evidence="8">
    <location>
        <begin position="328"/>
        <end position="348"/>
    </location>
</feature>
<evidence type="ECO:0000256" key="8">
    <source>
        <dbReference type="SAM" id="Phobius"/>
    </source>
</evidence>
<evidence type="ECO:0000313" key="11">
    <source>
        <dbReference type="Proteomes" id="UP000765845"/>
    </source>
</evidence>
<protein>
    <submittedName>
        <fullName evidence="10">MFS transporter</fullName>
    </submittedName>
</protein>
<dbReference type="PIRSF" id="PIRSF004925">
    <property type="entry name" value="HcaT"/>
    <property type="match status" value="1"/>
</dbReference>
<comment type="subcellular location">
    <subcellularLocation>
        <location evidence="1">Cell inner membrane</location>
        <topology evidence="1">Multi-pass membrane protein</topology>
    </subcellularLocation>
</comment>
<dbReference type="Proteomes" id="UP000765845">
    <property type="component" value="Unassembled WGS sequence"/>
</dbReference>
<keyword evidence="6 8" id="KW-1133">Transmembrane helix</keyword>
<feature type="transmembrane region" description="Helical" evidence="8">
    <location>
        <begin position="198"/>
        <end position="218"/>
    </location>
</feature>
<accession>A0ABX1GDL8</accession>
<keyword evidence="3" id="KW-1003">Cell membrane</keyword>
<dbReference type="InterPro" id="IPR036259">
    <property type="entry name" value="MFS_trans_sf"/>
</dbReference>
<dbReference type="PANTHER" id="PTHR23522:SF10">
    <property type="entry name" value="3-PHENYLPROPIONIC ACID TRANSPORTER-RELATED"/>
    <property type="match status" value="1"/>
</dbReference>
<keyword evidence="7 8" id="KW-0472">Membrane</keyword>
<proteinExistence type="predicted"/>
<dbReference type="Pfam" id="PF12832">
    <property type="entry name" value="MFS_1_like"/>
    <property type="match status" value="1"/>
</dbReference>
<dbReference type="NCBIfam" id="NF037955">
    <property type="entry name" value="mfs"/>
    <property type="match status" value="1"/>
</dbReference>
<keyword evidence="4" id="KW-0997">Cell inner membrane</keyword>
<name>A0ABX1GDL8_9GAMM</name>
<reference evidence="10 11" key="1">
    <citation type="submission" date="2020-04" db="EMBL/GenBank/DDBJ databases">
        <authorList>
            <person name="Yoon J."/>
        </authorList>
    </citation>
    <scope>NUCLEOTIDE SEQUENCE [LARGE SCALE GENOMIC DNA]</scope>
    <source>
        <strain evidence="10 11">KMU-166</strain>
    </source>
</reference>
<feature type="transmembrane region" description="Helical" evidence="8">
    <location>
        <begin position="158"/>
        <end position="178"/>
    </location>
</feature>
<dbReference type="SUPFAM" id="SSF103473">
    <property type="entry name" value="MFS general substrate transporter"/>
    <property type="match status" value="1"/>
</dbReference>